<gene>
    <name evidence="1" type="ORF">LPW39_02865</name>
</gene>
<organism evidence="1 2">
    <name type="scientific">Comamonas koreensis</name>
    <dbReference type="NCBI Taxonomy" id="160825"/>
    <lineage>
        <taxon>Bacteria</taxon>
        <taxon>Pseudomonadati</taxon>
        <taxon>Pseudomonadota</taxon>
        <taxon>Betaproteobacteria</taxon>
        <taxon>Burkholderiales</taxon>
        <taxon>Comamonadaceae</taxon>
        <taxon>Comamonas</taxon>
    </lineage>
</organism>
<comment type="caution">
    <text evidence="1">The sequence shown here is derived from an EMBL/GenBank/DDBJ whole genome shotgun (WGS) entry which is preliminary data.</text>
</comment>
<reference evidence="1 2" key="1">
    <citation type="submission" date="2021-11" db="EMBL/GenBank/DDBJ databases">
        <title>Genome sequence.</title>
        <authorList>
            <person name="Sun Q."/>
        </authorList>
    </citation>
    <scope>NUCLEOTIDE SEQUENCE [LARGE SCALE GENOMIC DNA]</scope>
    <source>
        <strain evidence="1 2">KCTC 12005</strain>
    </source>
</reference>
<dbReference type="RefSeq" id="WP_230771168.1">
    <property type="nucleotide sequence ID" value="NZ_JAJNCT010000005.1"/>
</dbReference>
<evidence type="ECO:0000313" key="2">
    <source>
        <dbReference type="Proteomes" id="UP001199260"/>
    </source>
</evidence>
<keyword evidence="2" id="KW-1185">Reference proteome</keyword>
<evidence type="ECO:0000313" key="1">
    <source>
        <dbReference type="EMBL" id="MCD2164072.1"/>
    </source>
</evidence>
<accession>A0AAW4XRU0</accession>
<protein>
    <submittedName>
        <fullName evidence="1">Uncharacterized protein</fullName>
    </submittedName>
</protein>
<sequence>MESDAVQDIGTECKERSWHSIVDLHWSGDTLHLIAINDYHANGEALADEFSYTVAAYAPGLSAYRISIVSVELLKGNGA</sequence>
<dbReference type="AlphaFoldDB" id="A0AAW4XRU0"/>
<name>A0AAW4XRU0_9BURK</name>
<dbReference type="EMBL" id="JAJNCT010000005">
    <property type="protein sequence ID" value="MCD2164072.1"/>
    <property type="molecule type" value="Genomic_DNA"/>
</dbReference>
<dbReference type="Proteomes" id="UP001199260">
    <property type="component" value="Unassembled WGS sequence"/>
</dbReference>
<proteinExistence type="predicted"/>